<dbReference type="EMBL" id="FQZE01000005">
    <property type="protein sequence ID" value="SHI72664.1"/>
    <property type="molecule type" value="Genomic_DNA"/>
</dbReference>
<dbReference type="InterPro" id="IPR005119">
    <property type="entry name" value="LysR_subst-bd"/>
</dbReference>
<dbReference type="STRING" id="1168035.SAMN05444280_10556"/>
<dbReference type="InterPro" id="IPR036390">
    <property type="entry name" value="WH_DNA-bd_sf"/>
</dbReference>
<keyword evidence="7" id="KW-1185">Reference proteome</keyword>
<dbReference type="SUPFAM" id="SSF46785">
    <property type="entry name" value="Winged helix' DNA-binding domain"/>
    <property type="match status" value="1"/>
</dbReference>
<comment type="similarity">
    <text evidence="1">Belongs to the LysR transcriptional regulatory family.</text>
</comment>
<dbReference type="OrthoDB" id="9803735at2"/>
<organism evidence="6 7">
    <name type="scientific">Tangfeifania diversioriginum</name>
    <dbReference type="NCBI Taxonomy" id="1168035"/>
    <lineage>
        <taxon>Bacteria</taxon>
        <taxon>Pseudomonadati</taxon>
        <taxon>Bacteroidota</taxon>
        <taxon>Bacteroidia</taxon>
        <taxon>Marinilabiliales</taxon>
        <taxon>Prolixibacteraceae</taxon>
        <taxon>Tangfeifania</taxon>
    </lineage>
</organism>
<dbReference type="RefSeq" id="WP_073166249.1">
    <property type="nucleotide sequence ID" value="NZ_FQZE01000005.1"/>
</dbReference>
<dbReference type="Proteomes" id="UP000184050">
    <property type="component" value="Unassembled WGS sequence"/>
</dbReference>
<dbReference type="Gene3D" id="3.40.190.10">
    <property type="entry name" value="Periplasmic binding protein-like II"/>
    <property type="match status" value="2"/>
</dbReference>
<dbReference type="PRINTS" id="PR00039">
    <property type="entry name" value="HTHLYSR"/>
</dbReference>
<dbReference type="PANTHER" id="PTHR30419">
    <property type="entry name" value="HTH-TYPE TRANSCRIPTIONAL REGULATOR YBHD"/>
    <property type="match status" value="1"/>
</dbReference>
<evidence type="ECO:0000256" key="2">
    <source>
        <dbReference type="ARBA" id="ARBA00023015"/>
    </source>
</evidence>
<dbReference type="Gene3D" id="1.10.10.10">
    <property type="entry name" value="Winged helix-like DNA-binding domain superfamily/Winged helix DNA-binding domain"/>
    <property type="match status" value="1"/>
</dbReference>
<evidence type="ECO:0000256" key="1">
    <source>
        <dbReference type="ARBA" id="ARBA00009437"/>
    </source>
</evidence>
<dbReference type="SUPFAM" id="SSF53850">
    <property type="entry name" value="Periplasmic binding protein-like II"/>
    <property type="match status" value="1"/>
</dbReference>
<dbReference type="CDD" id="cd08411">
    <property type="entry name" value="PBP2_OxyR"/>
    <property type="match status" value="1"/>
</dbReference>
<keyword evidence="2" id="KW-0805">Transcription regulation</keyword>
<feature type="domain" description="HTH lysR-type" evidence="5">
    <location>
        <begin position="2"/>
        <end position="59"/>
    </location>
</feature>
<dbReference type="PROSITE" id="PS50931">
    <property type="entry name" value="HTH_LYSR"/>
    <property type="match status" value="1"/>
</dbReference>
<dbReference type="InterPro" id="IPR050950">
    <property type="entry name" value="HTH-type_LysR_regulators"/>
</dbReference>
<protein>
    <submittedName>
        <fullName evidence="6">LysR family transcriptional regulator, hydrogen peroxide-inducible genes activator</fullName>
    </submittedName>
</protein>
<accession>A0A1M6DH40</accession>
<dbReference type="AlphaFoldDB" id="A0A1M6DH40"/>
<reference evidence="6 7" key="1">
    <citation type="submission" date="2016-11" db="EMBL/GenBank/DDBJ databases">
        <authorList>
            <person name="Jaros S."/>
            <person name="Januszkiewicz K."/>
            <person name="Wedrychowicz H."/>
        </authorList>
    </citation>
    <scope>NUCLEOTIDE SEQUENCE [LARGE SCALE GENOMIC DNA]</scope>
    <source>
        <strain evidence="6 7">DSM 27063</strain>
    </source>
</reference>
<evidence type="ECO:0000259" key="5">
    <source>
        <dbReference type="PROSITE" id="PS50931"/>
    </source>
</evidence>
<dbReference type="InterPro" id="IPR036388">
    <property type="entry name" value="WH-like_DNA-bd_sf"/>
</dbReference>
<dbReference type="GO" id="GO:0005829">
    <property type="term" value="C:cytosol"/>
    <property type="evidence" value="ECO:0007669"/>
    <property type="project" value="TreeGrafter"/>
</dbReference>
<proteinExistence type="inferred from homology"/>
<evidence type="ECO:0000256" key="3">
    <source>
        <dbReference type="ARBA" id="ARBA00023125"/>
    </source>
</evidence>
<evidence type="ECO:0000313" key="7">
    <source>
        <dbReference type="Proteomes" id="UP000184050"/>
    </source>
</evidence>
<dbReference type="InterPro" id="IPR000847">
    <property type="entry name" value="LysR_HTH_N"/>
</dbReference>
<dbReference type="FunFam" id="1.10.10.10:FF:000001">
    <property type="entry name" value="LysR family transcriptional regulator"/>
    <property type="match status" value="1"/>
</dbReference>
<gene>
    <name evidence="6" type="ORF">SAMN05444280_10556</name>
</gene>
<keyword evidence="3" id="KW-0238">DNA-binding</keyword>
<keyword evidence="4" id="KW-0804">Transcription</keyword>
<evidence type="ECO:0000313" key="6">
    <source>
        <dbReference type="EMBL" id="SHI72664.1"/>
    </source>
</evidence>
<evidence type="ECO:0000256" key="4">
    <source>
        <dbReference type="ARBA" id="ARBA00023163"/>
    </source>
</evidence>
<dbReference type="Pfam" id="PF00126">
    <property type="entry name" value="HTH_1"/>
    <property type="match status" value="1"/>
</dbReference>
<dbReference type="GO" id="GO:0003700">
    <property type="term" value="F:DNA-binding transcription factor activity"/>
    <property type="evidence" value="ECO:0007669"/>
    <property type="project" value="InterPro"/>
</dbReference>
<dbReference type="GO" id="GO:0003677">
    <property type="term" value="F:DNA binding"/>
    <property type="evidence" value="ECO:0007669"/>
    <property type="project" value="UniProtKB-KW"/>
</dbReference>
<dbReference type="PANTHER" id="PTHR30419:SF29">
    <property type="entry name" value="LYSR-FAMILY TRANSCRIPTIONAL REGULATOR"/>
    <property type="match status" value="1"/>
</dbReference>
<sequence length="316" mass="36366">MLNINQLEYLKTLVQFGSFSVAAKKLQITQPALSLQIAKLEKEIGFRLLDRRKRPLELTSEGEVFYQKTVDILLKFQELNKVTTDMGEQISGNLKIGIIPTLAPYLVPMFINDLNKNYPQLQVEISELKTEEIIHELKMGNLDCGILSTPLSAIGIDFKPLFYERFYAYISPNHPLCHTNELKIADLNEEEIWYLEEGNCFQNQVNSICKINYQEQANQNLVYRSNSIESLRRIVENKGGITFIPELATINVSAEQEDLIKAFSEDQPTREISVVTLKNYAGERRIKVLQDSILKNIPQRMKKQPTNWIVDTNIRI</sequence>
<dbReference type="Pfam" id="PF03466">
    <property type="entry name" value="LysR_substrate"/>
    <property type="match status" value="1"/>
</dbReference>
<name>A0A1M6DH40_9BACT</name>